<dbReference type="EMBL" id="JAHJDP010000012">
    <property type="protein sequence ID" value="MBU2689636.1"/>
    <property type="molecule type" value="Genomic_DNA"/>
</dbReference>
<organism evidence="1 2">
    <name type="scientific">Eiseniibacteriota bacterium</name>
    <dbReference type="NCBI Taxonomy" id="2212470"/>
    <lineage>
        <taxon>Bacteria</taxon>
        <taxon>Candidatus Eiseniibacteriota</taxon>
    </lineage>
</organism>
<evidence type="ECO:0000313" key="1">
    <source>
        <dbReference type="EMBL" id="MBU2689636.1"/>
    </source>
</evidence>
<dbReference type="Pfam" id="PF00132">
    <property type="entry name" value="Hexapep"/>
    <property type="match status" value="1"/>
</dbReference>
<dbReference type="InterPro" id="IPR047324">
    <property type="entry name" value="LbH_gamma_CA-like"/>
</dbReference>
<proteinExistence type="predicted"/>
<dbReference type="Proteomes" id="UP000777784">
    <property type="component" value="Unassembled WGS sequence"/>
</dbReference>
<dbReference type="InterPro" id="IPR001451">
    <property type="entry name" value="Hexapep"/>
</dbReference>
<accession>A0A948W5I9</accession>
<reference evidence="1" key="1">
    <citation type="submission" date="2021-05" db="EMBL/GenBank/DDBJ databases">
        <title>Energy efficiency and biological interactions define the core microbiome of deep oligotrophic groundwater.</title>
        <authorList>
            <person name="Mehrshad M."/>
            <person name="Lopez-Fernandez M."/>
            <person name="Bell E."/>
            <person name="Bernier-Latmani R."/>
            <person name="Bertilsson S."/>
            <person name="Dopson M."/>
        </authorList>
    </citation>
    <scope>NUCLEOTIDE SEQUENCE</scope>
    <source>
        <strain evidence="1">Modern_marine.mb.64</strain>
    </source>
</reference>
<dbReference type="SUPFAM" id="SSF51161">
    <property type="entry name" value="Trimeric LpxA-like enzymes"/>
    <property type="match status" value="1"/>
</dbReference>
<evidence type="ECO:0000313" key="2">
    <source>
        <dbReference type="Proteomes" id="UP000777784"/>
    </source>
</evidence>
<sequence>MTNLKPLILPFRGIRPILPESCYLAPGVCIVGDVILGEDSSVWFHSIIRADVNYVRIGRRTNVQDQCVLHVSAGTHPLNIGDEVTIAHAAVIHGCSIEDGCFVGIGARILDGAQIGRESLVAAGAVVTPNMIIPPRSLVLGVPARVKRSLEEKEVEKIRASARTYVDYASEYRDGVHE</sequence>
<comment type="caution">
    <text evidence="1">The sequence shown here is derived from an EMBL/GenBank/DDBJ whole genome shotgun (WGS) entry which is preliminary data.</text>
</comment>
<gene>
    <name evidence="1" type="ORF">KJ970_01795</name>
</gene>
<dbReference type="PANTHER" id="PTHR13061">
    <property type="entry name" value="DYNACTIN SUBUNIT P25"/>
    <property type="match status" value="1"/>
</dbReference>
<dbReference type="PANTHER" id="PTHR13061:SF29">
    <property type="entry name" value="GAMMA CARBONIC ANHYDRASE-LIKE 1, MITOCHONDRIAL-RELATED"/>
    <property type="match status" value="1"/>
</dbReference>
<dbReference type="CDD" id="cd04645">
    <property type="entry name" value="LbH_gamma_CA_like"/>
    <property type="match status" value="1"/>
</dbReference>
<dbReference type="Gene3D" id="2.160.10.10">
    <property type="entry name" value="Hexapeptide repeat proteins"/>
    <property type="match status" value="1"/>
</dbReference>
<name>A0A948W5I9_UNCEI</name>
<dbReference type="AlphaFoldDB" id="A0A948W5I9"/>
<protein>
    <submittedName>
        <fullName evidence="1">Gamma carbonic anhydrase family protein</fullName>
    </submittedName>
</protein>
<dbReference type="InterPro" id="IPR050484">
    <property type="entry name" value="Transf_Hexapept/Carb_Anhydrase"/>
</dbReference>
<dbReference type="InterPro" id="IPR011004">
    <property type="entry name" value="Trimer_LpxA-like_sf"/>
</dbReference>